<keyword evidence="8" id="KW-1185">Reference proteome</keyword>
<protein>
    <submittedName>
        <fullName evidence="7">Phage integrase family protein</fullName>
    </submittedName>
</protein>
<dbReference type="AlphaFoldDB" id="A0A518C7A8"/>
<name>A0A518C7A8_9BACT</name>
<feature type="domain" description="Core-binding (CB)" evidence="6">
    <location>
        <begin position="153"/>
        <end position="242"/>
    </location>
</feature>
<evidence type="ECO:0000256" key="1">
    <source>
        <dbReference type="ARBA" id="ARBA00022908"/>
    </source>
</evidence>
<keyword evidence="1" id="KW-0229">DNA integration</keyword>
<sequence>MAKDAKLRWHDDPKRAAGGRWKKKYKGKTFYFGEVSSKSDKDGYLRACEAFEIWRAKIDLGLDASKPHQAEYLQEIQFRQQALEILDLEPSSKAEWERPLLQDELAQLQKELKKAKPEKPQTMHRYRRESWKSKIEVLEKHKEYSGKRTMKTETVQHHVDEFLETQRNRVGAGLKPGSFKSINDRLPHFANQFGSLNVDEINGRTLANFQSWLHAQMGSGRFSSRFADQILKQAIGFVKHLYRTEVIDQLPRNIDTLRIEVEDPDIEIFTKEEIKTLLEGPGAERTKLYLLLMLNCGYYASDLSELRQDEVDWNEGRIKRKRTKTRKHKQVPETDFKLWDKTFELLKKYRSSDKEWALTNDEGRQLVRRAVTDDGKVSTTNNVTKAYERFTKRTKVEKPKALMLLRKTAATELAKKHKDCVDYFLGHAPTKLSDKRYVIPDHADFDLAVKWLGEQFEQKTDR</sequence>
<dbReference type="Pfam" id="PF00589">
    <property type="entry name" value="Phage_integrase"/>
    <property type="match status" value="1"/>
</dbReference>
<dbReference type="PROSITE" id="PS51900">
    <property type="entry name" value="CB"/>
    <property type="match status" value="1"/>
</dbReference>
<dbReference type="InterPro" id="IPR011010">
    <property type="entry name" value="DNA_brk_join_enz"/>
</dbReference>
<dbReference type="Gene3D" id="1.10.443.10">
    <property type="entry name" value="Intergrase catalytic core"/>
    <property type="match status" value="1"/>
</dbReference>
<dbReference type="PROSITE" id="PS51898">
    <property type="entry name" value="TYR_RECOMBINASE"/>
    <property type="match status" value="1"/>
</dbReference>
<evidence type="ECO:0000256" key="2">
    <source>
        <dbReference type="ARBA" id="ARBA00023125"/>
    </source>
</evidence>
<evidence type="ECO:0000259" key="6">
    <source>
        <dbReference type="PROSITE" id="PS51900"/>
    </source>
</evidence>
<organism evidence="7 8">
    <name type="scientific">Bremerella volcania</name>
    <dbReference type="NCBI Taxonomy" id="2527984"/>
    <lineage>
        <taxon>Bacteria</taxon>
        <taxon>Pseudomonadati</taxon>
        <taxon>Planctomycetota</taxon>
        <taxon>Planctomycetia</taxon>
        <taxon>Pirellulales</taxon>
        <taxon>Pirellulaceae</taxon>
        <taxon>Bremerella</taxon>
    </lineage>
</organism>
<evidence type="ECO:0000256" key="3">
    <source>
        <dbReference type="ARBA" id="ARBA00023172"/>
    </source>
</evidence>
<gene>
    <name evidence="7" type="ORF">Pan97_21310</name>
</gene>
<dbReference type="RefSeq" id="WP_165698692.1">
    <property type="nucleotide sequence ID" value="NZ_CP036289.1"/>
</dbReference>
<dbReference type="Proteomes" id="UP000318626">
    <property type="component" value="Chromosome"/>
</dbReference>
<proteinExistence type="predicted"/>
<dbReference type="InterPro" id="IPR013762">
    <property type="entry name" value="Integrase-like_cat_sf"/>
</dbReference>
<feature type="domain" description="Tyr recombinase" evidence="5">
    <location>
        <begin position="264"/>
        <end position="453"/>
    </location>
</feature>
<dbReference type="CDD" id="cd00397">
    <property type="entry name" value="DNA_BRE_C"/>
    <property type="match status" value="1"/>
</dbReference>
<dbReference type="InterPro" id="IPR002104">
    <property type="entry name" value="Integrase_catalytic"/>
</dbReference>
<accession>A0A518C7A8</accession>
<dbReference type="GO" id="GO:0015074">
    <property type="term" value="P:DNA integration"/>
    <property type="evidence" value="ECO:0007669"/>
    <property type="project" value="UniProtKB-KW"/>
</dbReference>
<reference evidence="8" key="1">
    <citation type="submission" date="2019-02" db="EMBL/GenBank/DDBJ databases">
        <title>Deep-cultivation of Planctomycetes and their phenomic and genomic characterization uncovers novel biology.</title>
        <authorList>
            <person name="Wiegand S."/>
            <person name="Jogler M."/>
            <person name="Boedeker C."/>
            <person name="Pinto D."/>
            <person name="Vollmers J."/>
            <person name="Rivas-Marin E."/>
            <person name="Kohn T."/>
            <person name="Peeters S.H."/>
            <person name="Heuer A."/>
            <person name="Rast P."/>
            <person name="Oberbeckmann S."/>
            <person name="Bunk B."/>
            <person name="Jeske O."/>
            <person name="Meyerdierks A."/>
            <person name="Storesund J.E."/>
            <person name="Kallscheuer N."/>
            <person name="Luecker S."/>
            <person name="Lage O.M."/>
            <person name="Pohl T."/>
            <person name="Merkel B.J."/>
            <person name="Hornburger P."/>
            <person name="Mueller R.-W."/>
            <person name="Bruemmer F."/>
            <person name="Labrenz M."/>
            <person name="Spormann A.M."/>
            <person name="Op den Camp H."/>
            <person name="Overmann J."/>
            <person name="Amann R."/>
            <person name="Jetten M.S.M."/>
            <person name="Mascher T."/>
            <person name="Medema M.H."/>
            <person name="Devos D.P."/>
            <person name="Kaster A.-K."/>
            <person name="Ovreas L."/>
            <person name="Rohde M."/>
            <person name="Galperin M.Y."/>
            <person name="Jogler C."/>
        </authorList>
    </citation>
    <scope>NUCLEOTIDE SEQUENCE [LARGE SCALE GENOMIC DNA]</scope>
    <source>
        <strain evidence="8">Pan97</strain>
    </source>
</reference>
<keyword evidence="2 4" id="KW-0238">DNA-binding</keyword>
<evidence type="ECO:0000256" key="4">
    <source>
        <dbReference type="PROSITE-ProRule" id="PRU01248"/>
    </source>
</evidence>
<dbReference type="GO" id="GO:0006310">
    <property type="term" value="P:DNA recombination"/>
    <property type="evidence" value="ECO:0007669"/>
    <property type="project" value="UniProtKB-KW"/>
</dbReference>
<dbReference type="EMBL" id="CP036289">
    <property type="protein sequence ID" value="QDU75109.1"/>
    <property type="molecule type" value="Genomic_DNA"/>
</dbReference>
<dbReference type="SUPFAM" id="SSF56349">
    <property type="entry name" value="DNA breaking-rejoining enzymes"/>
    <property type="match status" value="1"/>
</dbReference>
<evidence type="ECO:0000313" key="7">
    <source>
        <dbReference type="EMBL" id="QDU75109.1"/>
    </source>
</evidence>
<dbReference type="InterPro" id="IPR044068">
    <property type="entry name" value="CB"/>
</dbReference>
<evidence type="ECO:0000313" key="8">
    <source>
        <dbReference type="Proteomes" id="UP000318626"/>
    </source>
</evidence>
<evidence type="ECO:0000259" key="5">
    <source>
        <dbReference type="PROSITE" id="PS51898"/>
    </source>
</evidence>
<dbReference type="KEGG" id="bvo:Pan97_21310"/>
<dbReference type="GO" id="GO:0003677">
    <property type="term" value="F:DNA binding"/>
    <property type="evidence" value="ECO:0007669"/>
    <property type="project" value="UniProtKB-UniRule"/>
</dbReference>
<keyword evidence="3" id="KW-0233">DNA recombination</keyword>